<evidence type="ECO:0000256" key="1">
    <source>
        <dbReference type="SAM" id="MobiDB-lite"/>
    </source>
</evidence>
<evidence type="ECO:0000313" key="3">
    <source>
        <dbReference type="Proteomes" id="UP001187531"/>
    </source>
</evidence>
<feature type="compositionally biased region" description="Basic and acidic residues" evidence="1">
    <location>
        <begin position="24"/>
        <end position="60"/>
    </location>
</feature>
<dbReference type="EMBL" id="JAVRJZ010000018">
    <property type="protein sequence ID" value="KAK2708201.1"/>
    <property type="molecule type" value="Genomic_DNA"/>
</dbReference>
<dbReference type="Proteomes" id="UP001187531">
    <property type="component" value="Unassembled WGS sequence"/>
</dbReference>
<name>A0AA88HIK0_ARTSF</name>
<proteinExistence type="predicted"/>
<dbReference type="AlphaFoldDB" id="A0AA88HIK0"/>
<sequence length="198" mass="23117">MKFTFRANSDVPSRSYSMPPADDYTYRRPDGDNDSAPRRRPKISFDDEPSFRPSERPTRSALDDEIDGLMKDLDNIPRRRRIITTPDSEDLNADAIIKNFNNKYDAKLKKLGVTSPTDDVTKKIVDYHLPSLDDEKRRQRLKNLEEDFARMSESTDIVKPARRQTRDDKYESDFADNFESSLKIKKRNVKVTSESVRY</sequence>
<keyword evidence="3" id="KW-1185">Reference proteome</keyword>
<comment type="caution">
    <text evidence="2">The sequence shown here is derived from an EMBL/GenBank/DDBJ whole genome shotgun (WGS) entry which is preliminary data.</text>
</comment>
<reference evidence="2" key="1">
    <citation type="submission" date="2023-07" db="EMBL/GenBank/DDBJ databases">
        <title>Chromosome-level genome assembly of Artemia franciscana.</title>
        <authorList>
            <person name="Jo E."/>
        </authorList>
    </citation>
    <scope>NUCLEOTIDE SEQUENCE</scope>
    <source>
        <tissue evidence="2">Whole body</tissue>
    </source>
</reference>
<protein>
    <submittedName>
        <fullName evidence="2">Uncharacterized protein</fullName>
    </submittedName>
</protein>
<accession>A0AA88HIK0</accession>
<feature type="region of interest" description="Disordered" evidence="1">
    <location>
        <begin position="1"/>
        <end position="60"/>
    </location>
</feature>
<feature type="compositionally biased region" description="Polar residues" evidence="1">
    <location>
        <begin position="1"/>
        <end position="16"/>
    </location>
</feature>
<organism evidence="2 3">
    <name type="scientific">Artemia franciscana</name>
    <name type="common">Brine shrimp</name>
    <name type="synonym">Artemia sanfranciscana</name>
    <dbReference type="NCBI Taxonomy" id="6661"/>
    <lineage>
        <taxon>Eukaryota</taxon>
        <taxon>Metazoa</taxon>
        <taxon>Ecdysozoa</taxon>
        <taxon>Arthropoda</taxon>
        <taxon>Crustacea</taxon>
        <taxon>Branchiopoda</taxon>
        <taxon>Anostraca</taxon>
        <taxon>Artemiidae</taxon>
        <taxon>Artemia</taxon>
    </lineage>
</organism>
<gene>
    <name evidence="2" type="ORF">QYM36_013956</name>
</gene>
<evidence type="ECO:0000313" key="2">
    <source>
        <dbReference type="EMBL" id="KAK2708201.1"/>
    </source>
</evidence>